<name>A0A132NQ04_GIAIN</name>
<feature type="region of interest" description="Disordered" evidence="1">
    <location>
        <begin position="408"/>
        <end position="513"/>
    </location>
</feature>
<dbReference type="VEuPathDB" id="GiardiaDB:QR46_3868"/>
<proteinExistence type="predicted"/>
<dbReference type="OrthoDB" id="10255357at2759"/>
<comment type="caution">
    <text evidence="2">The sequence shown here is derived from an EMBL/GenBank/DDBJ whole genome shotgun (WGS) entry which is preliminary data.</text>
</comment>
<dbReference type="EMBL" id="JXTI01000132">
    <property type="protein sequence ID" value="KWX12174.1"/>
    <property type="molecule type" value="Genomic_DNA"/>
</dbReference>
<sequence>MMASLPIRIGPSDFLFCGKGSSTLRIHAVYTKPLMVIFQTILRQANTSYTLEKSGSIMPLKIEPSALVMNPNDKKAITINFFPTHISSFAVGKILIKITELHTEEVIGTYQVPVFYLAACVDMHYEIFQSTYDKTYGLTVINAGNSYGFICIRNPQHLEIEIIPPGERIFLSTLSDTSSLFIAPLLAHTLTSLFTEHAVAQIGMHNDAIANLKLEFPELIRTRYGPALDDATKMAYSIYSAYTSYPFRSNLLCFFVNQCVWCSYNNGRLEEKSIWINNELLHNNTITTTQSLTGESIEPQLLSSSDLSVTLQPLANSNRPVGGISDRMLSSSDSVPIRTHLTDHTPRGPSMIPPASTSTIDVRRLMTNNGYNLISDTNESSSGPLHRTSQGTVAASYQTSNLVKANLPLSSSTSEAPPSRTVATPSTHTNNIHSSERSSPVIIPGFSTASPQSHTEHETSHQDRAFAGNLSSNPHNGFEQVISRMKSPTSCTSSNSIHHDVQPPVSSTPNSLTPIENMEKSIINSSNIPPSTVYSTHSLGAGDQSISRLPSEYLSTSASTGPRRSVTFTDDCSRHGYHDHSLLHGTSSIHHLSTPTPSQSTHSYMYPPEPMLTNNDSKVYQDPSTTASVPISGSRTSAHEIPHTSSTKYSSSASSKHSLLSGYDLQYKSPDENSSSLEKELINKYNSTLNEYRSLTQEIRDNSRSVSKLVSDLKEEKGSAPYMLEKEFDDEYLPDVRPVCIHFAEDSIIYNNPTMKWVINGVPIYERPKYNATMFWRMLNDSFLLGGSPLFPPYLESRRGVNTTGGICYLTGTVTIENNSNQSGFMTSLLQSETLCNANILDAAEDLHYLYYSLSFVTFDPNILRMHLSIKADRPLTGCLSPGERHTVGITIAMAYSDVDGTNLPELPMFLQALNRKSDAMCTIDSGAPLFLRVFGARFDRRFFQDELESLSVLQNTIRTPSRFSIRECIDLPVRLLDGIVRDRNLARNPSCLEEHKLEMANSRKDSVTSYPSYTYAGLRYENEANTTQCFNLPFLRFLASIPLLKVDAGQSVTFPELLLCLPDVNVYARKERLQQQSLVSEDLAYARNFLASRPGADVLFLSGNAPSSKQRKRAIDATCARLSSSQSSQNPTFRGDVISAAQSIPVIMPTRLPPGREAYANTQISISVTPASTPVLTEYIKESTTELVNSNSGMAVAPILTSAFECFITALCNNSKAVSYLHRNNHLPPGYSFASEAESPKTEVVLSLKDLEKYSNVTKSTGDSTEYPVATITFFVKFTRKLIKRLLRTLSSCENLPCFLEQKYEVNISNFAHPTASSVSYPLLIRIPLQIDPSSLIFLKSESQMARADRLVGNSAPHYSAQPISNANLLISNCAMNVKAENVNGFLDGLWTDSYFINLPPSFAGAKSFSSISLHNASDYPIIAILSGLALPFSYRTTCRLEPLSSLLVPINFAPKRPGQYTGTLAISYSQVVPDKKQEELLLQKNMLDKGFGTRHAFSKEHYFETDALGHLTGTSYPQSARSKSASMWDNMLAKPAGAICKERAKSSKTISRDGLSHMEQLAYGDTKLLPEFKRSQVIPPGPKRTFYVKLAGLTLNTPLMVTQPPSQLRGTHLEYEPELQKATTVYLQKGTRTARILLTNVSDRALFYDTQLLIPGNIDSHDAAYHMLTVMPPSGCIEPKCQASVSLHGDRQLQCGFSIVLNIYTKYRSDEDLMMALSYRGIVKMHE</sequence>
<feature type="compositionally biased region" description="Polar residues" evidence="1">
    <location>
        <begin position="408"/>
        <end position="433"/>
    </location>
</feature>
<protein>
    <submittedName>
        <fullName evidence="2">Uncharacterized protein</fullName>
    </submittedName>
</protein>
<gene>
    <name evidence="2" type="ORF">QR46_3868</name>
</gene>
<feature type="compositionally biased region" description="Polar residues" evidence="1">
    <location>
        <begin position="504"/>
        <end position="513"/>
    </location>
</feature>
<feature type="compositionally biased region" description="Polar residues" evidence="1">
    <location>
        <begin position="486"/>
        <end position="496"/>
    </location>
</feature>
<feature type="region of interest" description="Disordered" evidence="1">
    <location>
        <begin position="621"/>
        <end position="654"/>
    </location>
</feature>
<evidence type="ECO:0000256" key="1">
    <source>
        <dbReference type="SAM" id="MobiDB-lite"/>
    </source>
</evidence>
<accession>A0A132NQ04</accession>
<organism evidence="2 3">
    <name type="scientific">Giardia duodenalis assemblage B</name>
    <dbReference type="NCBI Taxonomy" id="1394984"/>
    <lineage>
        <taxon>Eukaryota</taxon>
        <taxon>Metamonada</taxon>
        <taxon>Diplomonadida</taxon>
        <taxon>Hexamitidae</taxon>
        <taxon>Giardiinae</taxon>
        <taxon>Giardia</taxon>
    </lineage>
</organism>
<evidence type="ECO:0000313" key="2">
    <source>
        <dbReference type="EMBL" id="KWX12174.1"/>
    </source>
</evidence>
<feature type="compositionally biased region" description="Low complexity" evidence="1">
    <location>
        <begin position="643"/>
        <end position="654"/>
    </location>
</feature>
<reference evidence="2 3" key="1">
    <citation type="journal article" date="2015" name="Mol. Biochem. Parasitol.">
        <title>Identification of polymorphic genes for use in assemblage B genotyping assays through comparative genomics of multiple assemblage B Giardia duodenalis isolates.</title>
        <authorList>
            <person name="Wielinga C."/>
            <person name="Thompson R.C."/>
            <person name="Monis P."/>
            <person name="Ryan U."/>
        </authorList>
    </citation>
    <scope>NUCLEOTIDE SEQUENCE [LARGE SCALE GENOMIC DNA]</scope>
    <source>
        <strain evidence="2 3">BAH15c1</strain>
    </source>
</reference>
<feature type="compositionally biased region" description="Basic and acidic residues" evidence="1">
    <location>
        <begin position="454"/>
        <end position="464"/>
    </location>
</feature>
<feature type="region of interest" description="Disordered" evidence="1">
    <location>
        <begin position="318"/>
        <end position="359"/>
    </location>
</feature>
<dbReference type="Proteomes" id="UP000070089">
    <property type="component" value="Unassembled WGS sequence"/>
</dbReference>
<feature type="compositionally biased region" description="Polar residues" evidence="1">
    <location>
        <begin position="621"/>
        <end position="636"/>
    </location>
</feature>
<evidence type="ECO:0000313" key="3">
    <source>
        <dbReference type="Proteomes" id="UP000070089"/>
    </source>
</evidence>
<feature type="region of interest" description="Disordered" evidence="1">
    <location>
        <begin position="372"/>
        <end position="393"/>
    </location>
</feature>